<dbReference type="GeneID" id="129928498"/>
<evidence type="ECO:0000256" key="1">
    <source>
        <dbReference type="ARBA" id="ARBA00004370"/>
    </source>
</evidence>
<dbReference type="Pfam" id="PF10324">
    <property type="entry name" value="7TM_GPCR_Srw"/>
    <property type="match status" value="1"/>
</dbReference>
<evidence type="ECO:0000259" key="6">
    <source>
        <dbReference type="PROSITE" id="PS50262"/>
    </source>
</evidence>
<keyword evidence="7" id="KW-1185">Reference proteome</keyword>
<dbReference type="PANTHER" id="PTHR46641:SF2">
    <property type="entry name" value="FMRFAMIDE RECEPTOR"/>
    <property type="match status" value="1"/>
</dbReference>
<feature type="transmembrane region" description="Helical" evidence="5">
    <location>
        <begin position="195"/>
        <end position="217"/>
    </location>
</feature>
<protein>
    <submittedName>
        <fullName evidence="8">Trace amine-associated receptor 7d-like</fullName>
    </submittedName>
</protein>
<dbReference type="InterPro" id="IPR000276">
    <property type="entry name" value="GPCR_Rhodpsn"/>
</dbReference>
<dbReference type="Proteomes" id="UP001165740">
    <property type="component" value="Chromosome 10"/>
</dbReference>
<evidence type="ECO:0000313" key="8">
    <source>
        <dbReference type="RefSeq" id="XP_055898940.1"/>
    </source>
</evidence>
<keyword evidence="3 5" id="KW-1133">Transmembrane helix</keyword>
<dbReference type="InterPro" id="IPR017452">
    <property type="entry name" value="GPCR_Rhodpsn_7TM"/>
</dbReference>
<dbReference type="AlphaFoldDB" id="A0A9W3BHN1"/>
<dbReference type="OMA" id="SANIMNI"/>
<dbReference type="PANTHER" id="PTHR46641">
    <property type="entry name" value="FMRFAMIDE RECEPTOR-RELATED"/>
    <property type="match status" value="1"/>
</dbReference>
<dbReference type="Gene3D" id="1.20.1070.10">
    <property type="entry name" value="Rhodopsin 7-helix transmembrane proteins"/>
    <property type="match status" value="1"/>
</dbReference>
<comment type="subcellular location">
    <subcellularLocation>
        <location evidence="1">Membrane</location>
    </subcellularLocation>
</comment>
<feature type="domain" description="G-protein coupled receptors family 1 profile" evidence="6">
    <location>
        <begin position="34"/>
        <end position="310"/>
    </location>
</feature>
<reference evidence="8" key="1">
    <citation type="submission" date="2025-08" db="UniProtKB">
        <authorList>
            <consortium name="RefSeq"/>
        </authorList>
    </citation>
    <scope>IDENTIFICATION</scope>
</reference>
<dbReference type="GO" id="GO:0016020">
    <property type="term" value="C:membrane"/>
    <property type="evidence" value="ECO:0007669"/>
    <property type="project" value="UniProtKB-SubCell"/>
</dbReference>
<feature type="transmembrane region" description="Helical" evidence="5">
    <location>
        <begin position="247"/>
        <end position="276"/>
    </location>
</feature>
<dbReference type="OrthoDB" id="6064728at2759"/>
<proteinExistence type="predicted"/>
<evidence type="ECO:0000256" key="2">
    <source>
        <dbReference type="ARBA" id="ARBA00022692"/>
    </source>
</evidence>
<evidence type="ECO:0000256" key="5">
    <source>
        <dbReference type="SAM" id="Phobius"/>
    </source>
</evidence>
<feature type="transmembrane region" description="Helical" evidence="5">
    <location>
        <begin position="22"/>
        <end position="43"/>
    </location>
</feature>
<dbReference type="RefSeq" id="XP_055898940.1">
    <property type="nucleotide sequence ID" value="XM_056042965.1"/>
</dbReference>
<organism evidence="7 8">
    <name type="scientific">Biomphalaria glabrata</name>
    <name type="common">Bloodfluke planorb</name>
    <name type="synonym">Freshwater snail</name>
    <dbReference type="NCBI Taxonomy" id="6526"/>
    <lineage>
        <taxon>Eukaryota</taxon>
        <taxon>Metazoa</taxon>
        <taxon>Spiralia</taxon>
        <taxon>Lophotrochozoa</taxon>
        <taxon>Mollusca</taxon>
        <taxon>Gastropoda</taxon>
        <taxon>Heterobranchia</taxon>
        <taxon>Euthyneura</taxon>
        <taxon>Panpulmonata</taxon>
        <taxon>Hygrophila</taxon>
        <taxon>Lymnaeoidea</taxon>
        <taxon>Planorbidae</taxon>
        <taxon>Biomphalaria</taxon>
    </lineage>
</organism>
<feature type="transmembrane region" description="Helical" evidence="5">
    <location>
        <begin position="130"/>
        <end position="155"/>
    </location>
</feature>
<dbReference type="InterPro" id="IPR052954">
    <property type="entry name" value="GPCR-Ligand_Int"/>
</dbReference>
<accession>A0A9W3BHN1</accession>
<name>A0A9W3BHN1_BIOGL</name>
<sequence length="333" mass="37517">MNVSSDSSDEVIQMCYLIFNDILVSLISVFGVSANIMNIIIYIKLGFVDTSNLSFLVLSTSDLFTLIAGLLYNIFCFPIVNNIPDLTFEPLAIGYITAAWPRAVFSKMTCCVTVFITIERCLCIISPLKVKTILTTASTQSVLAILLVFCVLVNYMHVYTGSMYLQYNTRPPTNKSVLGLGFGANYLSVNEISGYLNTSTFTLLFFILICSTALLVYKLWQKSNWRGTLSCSRSSTFEELSRREKTVCVTVAILAAVLVLAYLPYTINCILSAVVVNGPQNGKYNNTLQMFWIVSFTFETINSSTSIFVYYRMSSQYRKMFHIVMNFDKRQKH</sequence>
<dbReference type="PRINTS" id="PR00237">
    <property type="entry name" value="GPCRRHODOPSN"/>
</dbReference>
<dbReference type="GO" id="GO:0008528">
    <property type="term" value="F:G protein-coupled peptide receptor activity"/>
    <property type="evidence" value="ECO:0007669"/>
    <property type="project" value="InterPro"/>
</dbReference>
<keyword evidence="2 5" id="KW-0812">Transmembrane</keyword>
<evidence type="ECO:0000313" key="7">
    <source>
        <dbReference type="Proteomes" id="UP001165740"/>
    </source>
</evidence>
<gene>
    <name evidence="8" type="primary">LOC129928498</name>
</gene>
<dbReference type="PROSITE" id="PS50262">
    <property type="entry name" value="G_PROTEIN_RECEP_F1_2"/>
    <property type="match status" value="1"/>
</dbReference>
<dbReference type="SUPFAM" id="SSF81321">
    <property type="entry name" value="Family A G protein-coupled receptor-like"/>
    <property type="match status" value="1"/>
</dbReference>
<dbReference type="InterPro" id="IPR019427">
    <property type="entry name" value="7TM_GPCR_serpentine_rcpt_Srw"/>
</dbReference>
<keyword evidence="4 5" id="KW-0472">Membrane</keyword>
<evidence type="ECO:0000256" key="3">
    <source>
        <dbReference type="ARBA" id="ARBA00022989"/>
    </source>
</evidence>
<feature type="transmembrane region" description="Helical" evidence="5">
    <location>
        <begin position="55"/>
        <end position="80"/>
    </location>
</feature>
<evidence type="ECO:0000256" key="4">
    <source>
        <dbReference type="ARBA" id="ARBA00023136"/>
    </source>
</evidence>
<feature type="transmembrane region" description="Helical" evidence="5">
    <location>
        <begin position="288"/>
        <end position="311"/>
    </location>
</feature>